<name>A0A502EFW3_9FLAO</name>
<protein>
    <recommendedName>
        <fullName evidence="1">Type IV secretion system putative lipoprotein virB7</fullName>
    </recommendedName>
</protein>
<dbReference type="OrthoDB" id="1447404at2"/>
<dbReference type="InterPro" id="IPR012640">
    <property type="entry name" value="Membr_lipoprot_lipid_attach_CS"/>
</dbReference>
<keyword evidence="5" id="KW-1185">Reference proteome</keyword>
<dbReference type="AlphaFoldDB" id="A0A502EFW3"/>
<proteinExistence type="predicted"/>
<dbReference type="RefSeq" id="WP_140510338.1">
    <property type="nucleotide sequence ID" value="NZ_RCZH01000014.1"/>
</dbReference>
<sequence length="149" mass="16919">MKQIITLFSILFLLTGCSNNDDSNSSEVKYSVILQGDHFNGDYNNPKANLVIKDQVEWNKLLLKFNFITNANVISPDLTVDFTKYQMIAVIDDVYNYGGYSIDITKIIETNSSIFVKVEYLKPGGINTVITQPYHIVKIPKTNKKVVFK</sequence>
<evidence type="ECO:0000259" key="3">
    <source>
        <dbReference type="Pfam" id="PF14343"/>
    </source>
</evidence>
<dbReference type="PROSITE" id="PS51257">
    <property type="entry name" value="PROKAR_LIPOPROTEIN"/>
    <property type="match status" value="1"/>
</dbReference>
<organism evidence="4 5">
    <name type="scientific">Flavobacterium pectinovorum</name>
    <dbReference type="NCBI Taxonomy" id="29533"/>
    <lineage>
        <taxon>Bacteria</taxon>
        <taxon>Pseudomonadati</taxon>
        <taxon>Bacteroidota</taxon>
        <taxon>Flavobacteriia</taxon>
        <taxon>Flavobacteriales</taxon>
        <taxon>Flavobacteriaceae</taxon>
        <taxon>Flavobacterium</taxon>
    </lineage>
</organism>
<gene>
    <name evidence="4" type="ORF">EAH81_19895</name>
</gene>
<evidence type="ECO:0000256" key="2">
    <source>
        <dbReference type="ARBA" id="ARBA00022729"/>
    </source>
</evidence>
<reference evidence="4 5" key="1">
    <citation type="journal article" date="2019" name="Environ. Microbiol.">
        <title>Species interactions and distinct microbial communities in high Arctic permafrost affected cryosols are associated with the CH4 and CO2 gas fluxes.</title>
        <authorList>
            <person name="Altshuler I."/>
            <person name="Hamel J."/>
            <person name="Turney S."/>
            <person name="Magnuson E."/>
            <person name="Levesque R."/>
            <person name="Greer C."/>
            <person name="Whyte L.G."/>
        </authorList>
    </citation>
    <scope>NUCLEOTIDE SEQUENCE [LARGE SCALE GENOMIC DNA]</scope>
    <source>
        <strain evidence="4 5">42</strain>
    </source>
</reference>
<dbReference type="Pfam" id="PF14343">
    <property type="entry name" value="PrcB_C"/>
    <property type="match status" value="1"/>
</dbReference>
<comment type="caution">
    <text evidence="4">The sequence shown here is derived from an EMBL/GenBank/DDBJ whole genome shotgun (WGS) entry which is preliminary data.</text>
</comment>
<accession>A0A502EFW3</accession>
<evidence type="ECO:0000313" key="4">
    <source>
        <dbReference type="EMBL" id="TPG36337.1"/>
    </source>
</evidence>
<keyword evidence="2" id="KW-0732">Signal</keyword>
<dbReference type="EMBL" id="RCZH01000014">
    <property type="protein sequence ID" value="TPG36337.1"/>
    <property type="molecule type" value="Genomic_DNA"/>
</dbReference>
<dbReference type="GO" id="GO:0008233">
    <property type="term" value="F:peptidase activity"/>
    <property type="evidence" value="ECO:0007669"/>
    <property type="project" value="UniProtKB-KW"/>
</dbReference>
<dbReference type="Pfam" id="PF08139">
    <property type="entry name" value="LPAM_1"/>
    <property type="match status" value="1"/>
</dbReference>
<dbReference type="InterPro" id="IPR025748">
    <property type="entry name" value="PrcB_C_dom"/>
</dbReference>
<evidence type="ECO:0000256" key="1">
    <source>
        <dbReference type="ARBA" id="ARBA00017922"/>
    </source>
</evidence>
<dbReference type="GO" id="GO:0006508">
    <property type="term" value="P:proteolysis"/>
    <property type="evidence" value="ECO:0007669"/>
    <property type="project" value="UniProtKB-KW"/>
</dbReference>
<evidence type="ECO:0000313" key="5">
    <source>
        <dbReference type="Proteomes" id="UP000319700"/>
    </source>
</evidence>
<keyword evidence="4" id="KW-0645">Protease</keyword>
<feature type="domain" description="PrcB C-terminal" evidence="3">
    <location>
        <begin position="98"/>
        <end position="140"/>
    </location>
</feature>
<dbReference type="Proteomes" id="UP000319700">
    <property type="component" value="Unassembled WGS sequence"/>
</dbReference>
<keyword evidence="4" id="KW-0378">Hydrolase</keyword>